<evidence type="ECO:0000313" key="4">
    <source>
        <dbReference type="EMBL" id="TYP70835.1"/>
    </source>
</evidence>
<sequence length="303" mass="34628">MKKEDLLKKWLSDDLASSERKKFEASDDFLTHNIIVDTAKFFKDDQKVPELDMAKMQERLSKQNNISSNTTIWQSSWLRIAAMVVILLGVGSFFFFSNDTTIYTDIGENMSIELPDHSQVVLNSKSTVSFDQKGWSTNREVELKGEAYFEVAKGKDFEVLTNAGTVSVLGTKFNVKNRENFFEVHCFEGLVKVKYKNGYTENLSAGNSLRIINGTVTFETTPDSSPHWVNKISSFKSVPFEEVIKEFQRQYKVELILQNIDKKRVFTGGFVHKDLEDGLKSITLPLDLTYSIDDKKRIIIAKK</sequence>
<evidence type="ECO:0000259" key="2">
    <source>
        <dbReference type="Pfam" id="PF04773"/>
    </source>
</evidence>
<evidence type="ECO:0000259" key="3">
    <source>
        <dbReference type="Pfam" id="PF16344"/>
    </source>
</evidence>
<evidence type="ECO:0000256" key="1">
    <source>
        <dbReference type="SAM" id="Phobius"/>
    </source>
</evidence>
<proteinExistence type="predicted"/>
<accession>A0A5S5BUI7</accession>
<keyword evidence="1" id="KW-0472">Membrane</keyword>
<keyword evidence="1" id="KW-0812">Transmembrane</keyword>
<reference evidence="4 5" key="1">
    <citation type="submission" date="2019-07" db="EMBL/GenBank/DDBJ databases">
        <title>Genomic Encyclopedia of Archaeal and Bacterial Type Strains, Phase II (KMG-II): from individual species to whole genera.</title>
        <authorList>
            <person name="Goeker M."/>
        </authorList>
    </citation>
    <scope>NUCLEOTIDE SEQUENCE [LARGE SCALE GENOMIC DNA]</scope>
    <source>
        <strain evidence="4 5">DSM 17527</strain>
    </source>
</reference>
<dbReference type="InterPro" id="IPR006860">
    <property type="entry name" value="FecR"/>
</dbReference>
<evidence type="ECO:0000313" key="5">
    <source>
        <dbReference type="Proteomes" id="UP000324376"/>
    </source>
</evidence>
<organism evidence="4 5">
    <name type="scientific">Aquimarina intermedia</name>
    <dbReference type="NCBI Taxonomy" id="350814"/>
    <lineage>
        <taxon>Bacteria</taxon>
        <taxon>Pseudomonadati</taxon>
        <taxon>Bacteroidota</taxon>
        <taxon>Flavobacteriia</taxon>
        <taxon>Flavobacteriales</taxon>
        <taxon>Flavobacteriaceae</taxon>
        <taxon>Aquimarina</taxon>
    </lineage>
</organism>
<dbReference type="Pfam" id="PF04773">
    <property type="entry name" value="FecR"/>
    <property type="match status" value="1"/>
</dbReference>
<dbReference type="InterPro" id="IPR032508">
    <property type="entry name" value="FecR_C"/>
</dbReference>
<dbReference type="Pfam" id="PF16344">
    <property type="entry name" value="FecR_C"/>
    <property type="match status" value="1"/>
</dbReference>
<feature type="domain" description="Protein FecR C-terminal" evidence="3">
    <location>
        <begin position="234"/>
        <end position="299"/>
    </location>
</feature>
<dbReference type="AlphaFoldDB" id="A0A5S5BUI7"/>
<keyword evidence="5" id="KW-1185">Reference proteome</keyword>
<comment type="caution">
    <text evidence="4">The sequence shown here is derived from an EMBL/GenBank/DDBJ whole genome shotgun (WGS) entry which is preliminary data.</text>
</comment>
<feature type="domain" description="FecR protein" evidence="2">
    <location>
        <begin position="101"/>
        <end position="192"/>
    </location>
</feature>
<dbReference type="OrthoDB" id="1097347at2"/>
<dbReference type="InterPro" id="IPR012373">
    <property type="entry name" value="Ferrdict_sens_TM"/>
</dbReference>
<gene>
    <name evidence="4" type="ORF">BD809_1113</name>
</gene>
<dbReference type="PANTHER" id="PTHR30273">
    <property type="entry name" value="PERIPLASMIC SIGNAL SENSOR AND SIGMA FACTOR ACTIVATOR FECR-RELATED"/>
    <property type="match status" value="1"/>
</dbReference>
<dbReference type="PIRSF" id="PIRSF018266">
    <property type="entry name" value="FecR"/>
    <property type="match status" value="1"/>
</dbReference>
<protein>
    <submittedName>
        <fullName evidence="4">FecR family protein</fullName>
    </submittedName>
</protein>
<feature type="transmembrane region" description="Helical" evidence="1">
    <location>
        <begin position="77"/>
        <end position="96"/>
    </location>
</feature>
<dbReference type="PANTHER" id="PTHR30273:SF2">
    <property type="entry name" value="PROTEIN FECR"/>
    <property type="match status" value="1"/>
</dbReference>
<keyword evidence="1" id="KW-1133">Transmembrane helix</keyword>
<dbReference type="GO" id="GO:0016989">
    <property type="term" value="F:sigma factor antagonist activity"/>
    <property type="evidence" value="ECO:0007669"/>
    <property type="project" value="TreeGrafter"/>
</dbReference>
<dbReference type="EMBL" id="VNHU01000011">
    <property type="protein sequence ID" value="TYP70835.1"/>
    <property type="molecule type" value="Genomic_DNA"/>
</dbReference>
<dbReference type="Gene3D" id="2.60.120.1440">
    <property type="match status" value="1"/>
</dbReference>
<dbReference type="RefSeq" id="WP_148783545.1">
    <property type="nucleotide sequence ID" value="NZ_VNHU01000011.1"/>
</dbReference>
<dbReference type="Proteomes" id="UP000324376">
    <property type="component" value="Unassembled WGS sequence"/>
</dbReference>
<name>A0A5S5BUI7_9FLAO</name>
<dbReference type="Gene3D" id="3.55.50.30">
    <property type="match status" value="1"/>
</dbReference>